<dbReference type="OrthoDB" id="1453393at2"/>
<name>A0A2T5PBU4_9PSED</name>
<dbReference type="EMBL" id="QASN01000011">
    <property type="protein sequence ID" value="PTU75181.1"/>
    <property type="molecule type" value="Genomic_DNA"/>
</dbReference>
<evidence type="ECO:0000313" key="1">
    <source>
        <dbReference type="EMBL" id="PTU75181.1"/>
    </source>
</evidence>
<accession>A0A2T5PBU4</accession>
<reference evidence="1 2" key="1">
    <citation type="submission" date="2018-04" db="EMBL/GenBank/DDBJ databases">
        <title>Pseudomonas sp. nov., isolated from mangrove soil.</title>
        <authorList>
            <person name="Chen C."/>
        </authorList>
    </citation>
    <scope>NUCLEOTIDE SEQUENCE [LARGE SCALE GENOMIC DNA]</scope>
    <source>
        <strain evidence="1 2">TC-11</strain>
    </source>
</reference>
<dbReference type="Proteomes" id="UP000244064">
    <property type="component" value="Unassembled WGS sequence"/>
</dbReference>
<gene>
    <name evidence="1" type="ORF">DBO85_06410</name>
</gene>
<comment type="caution">
    <text evidence="1">The sequence shown here is derived from an EMBL/GenBank/DDBJ whole genome shotgun (WGS) entry which is preliminary data.</text>
</comment>
<sequence>MGPQVTFTTDFFKPIPGEDEQTNPGRFGKALAEWLAERLKERGVSVEGVIPEDFGWVIMVVRKPFMLWLGCGNTDGSTTEWSVFPVAEPSLMQRLFRRIDPTSEVEKLKAHVAELVPLIPGVSNVIWE</sequence>
<organism evidence="1 2">
    <name type="scientific">Pseudomonas mangrovi</name>
    <dbReference type="NCBI Taxonomy" id="2161748"/>
    <lineage>
        <taxon>Bacteria</taxon>
        <taxon>Pseudomonadati</taxon>
        <taxon>Pseudomonadota</taxon>
        <taxon>Gammaproteobacteria</taxon>
        <taxon>Pseudomonadales</taxon>
        <taxon>Pseudomonadaceae</taxon>
        <taxon>Pseudomonas</taxon>
    </lineage>
</organism>
<keyword evidence="2" id="KW-1185">Reference proteome</keyword>
<dbReference type="RefSeq" id="WP_108106408.1">
    <property type="nucleotide sequence ID" value="NZ_QASN01000011.1"/>
</dbReference>
<protein>
    <submittedName>
        <fullName evidence="1">Uncharacterized protein</fullName>
    </submittedName>
</protein>
<proteinExistence type="predicted"/>
<dbReference type="AlphaFoldDB" id="A0A2T5PBU4"/>
<evidence type="ECO:0000313" key="2">
    <source>
        <dbReference type="Proteomes" id="UP000244064"/>
    </source>
</evidence>